<dbReference type="PANTHER" id="PTHR12341">
    <property type="entry name" value="5'-&gt;3' EXORIBONUCLEASE"/>
    <property type="match status" value="1"/>
</dbReference>
<dbReference type="Gene3D" id="2.170.260.40">
    <property type="match status" value="1"/>
</dbReference>
<evidence type="ECO:0000259" key="8">
    <source>
        <dbReference type="Pfam" id="PF18129"/>
    </source>
</evidence>
<dbReference type="InterPro" id="IPR041385">
    <property type="entry name" value="SH3_12"/>
</dbReference>
<dbReference type="InterPro" id="IPR047008">
    <property type="entry name" value="XRN1_SH3_sf"/>
</dbReference>
<dbReference type="Proteomes" id="UP001152320">
    <property type="component" value="Chromosome 21"/>
</dbReference>
<feature type="domain" description="Xrn1 helical" evidence="7">
    <location>
        <begin position="277"/>
        <end position="629"/>
    </location>
</feature>
<evidence type="ECO:0000256" key="1">
    <source>
        <dbReference type="ARBA" id="ARBA00022722"/>
    </source>
</evidence>
<dbReference type="CDD" id="cd18673">
    <property type="entry name" value="PIN_XRN1-2-like"/>
    <property type="match status" value="1"/>
</dbReference>
<dbReference type="Pfam" id="PF18332">
    <property type="entry name" value="XRN1_D1"/>
    <property type="match status" value="1"/>
</dbReference>
<dbReference type="Pfam" id="PF17846">
    <property type="entry name" value="XRN_M"/>
    <property type="match status" value="1"/>
</dbReference>
<reference evidence="11" key="1">
    <citation type="submission" date="2021-10" db="EMBL/GenBank/DDBJ databases">
        <title>Tropical sea cucumber genome reveals ecological adaptation and Cuvierian tubules defense mechanism.</title>
        <authorList>
            <person name="Chen T."/>
        </authorList>
    </citation>
    <scope>NUCLEOTIDE SEQUENCE</scope>
    <source>
        <strain evidence="11">Nanhai2018</strain>
        <tissue evidence="11">Muscle</tissue>
    </source>
</reference>
<feature type="compositionally biased region" description="Low complexity" evidence="5">
    <location>
        <begin position="1256"/>
        <end position="1268"/>
    </location>
</feature>
<feature type="region of interest" description="Disordered" evidence="5">
    <location>
        <begin position="1752"/>
        <end position="1855"/>
    </location>
</feature>
<dbReference type="EMBL" id="JAIZAY010000021">
    <property type="protein sequence ID" value="KAJ8021757.1"/>
    <property type="molecule type" value="Genomic_DNA"/>
</dbReference>
<organism evidence="11 12">
    <name type="scientific">Holothuria leucospilota</name>
    <name type="common">Black long sea cucumber</name>
    <name type="synonym">Mertensiothuria leucospilota</name>
    <dbReference type="NCBI Taxonomy" id="206669"/>
    <lineage>
        <taxon>Eukaryota</taxon>
        <taxon>Metazoa</taxon>
        <taxon>Echinodermata</taxon>
        <taxon>Eleutherozoa</taxon>
        <taxon>Echinozoa</taxon>
        <taxon>Holothuroidea</taxon>
        <taxon>Aspidochirotacea</taxon>
        <taxon>Aspidochirotida</taxon>
        <taxon>Holothuriidae</taxon>
        <taxon>Holothuria</taxon>
    </lineage>
</organism>
<dbReference type="GO" id="GO:0000956">
    <property type="term" value="P:nuclear-transcribed mRNA catabolic process"/>
    <property type="evidence" value="ECO:0007669"/>
    <property type="project" value="TreeGrafter"/>
</dbReference>
<dbReference type="InterPro" id="IPR004859">
    <property type="entry name" value="Xrn1_N"/>
</dbReference>
<protein>
    <submittedName>
        <fullName evidence="11">5'-3' exoribonuclease 1</fullName>
    </submittedName>
</protein>
<feature type="compositionally biased region" description="Basic residues" evidence="5">
    <location>
        <begin position="1354"/>
        <end position="1364"/>
    </location>
</feature>
<sequence>MGVPKFYRWISERYPCLSEVVKENQIPEFDNLYLDMNGIIHTCSHPNDEDVHFRIPEEKMFKDIFHYIEVLFRIIRPRKVFFMAVDGVAPRAKMNQQRGRRFRSAKEAENREKEAIAKGEVLPKEKRFDSNCITPGTEFMVRLQKQLAYFVHQKVTHDRLWQGIRVYLSGHEVKKMTTPGEGEHKVMDFIRSEKSRNDYDPNTRHCLYGLDADLLMLGLVSHEPHFSLLREEVRFGKQSQQQRPTTPEETTFHLLHLSLLREYLAEEFKELKTLPWFDIESIIDDWVMMGFLVGNDFIPNLPNMHINHGALPDLYKIYIKLLPSLNGYINNNGVLHLKRFEAFLKALSKHEEDVFQVQNEEFDFLVSKKSKEAWKSQRVQKKIEEKERRMRRAEQSTIMQSAAKYYESLRNEEVDEDDESVDSLAEELKSCGLQIMEFSDASDDENNTSALELKMKKREYYRAKLEKINVSDEEVTLMGLEYVRAIQWILHYYYNGCQSWSWYYPYHYAPYVSDITDFSNVRFEYEMSKPFLPFQQLLAVLPAASKDLLPAAYRPLMVREDSPIIDFYPQEFEEDLNGKQQAWEAVVKIPFIDEKRLLEAMSARDSSLKESEIQRNTHSEHLLITYDEKSSFLLKSSLPGHFPDISHCKAKCVKIPLDAFWLPRVKVKKGLCKGVKLGVYYPGFPTLHHLKFQSELRKEDVKVFQQNSRGDNMILKIQDQNKVKQAEEVCQNLLGKIIFAEWPHMKEVRVVAVSDCSKRFELVQSKGVDQQNMTDKLSMRCCYLSDKEVEIFNNSDVAGIASQYHKRKGVLIGDTSVIVHACPLLGRKYICGNGGVISLEKQWAPTPNPYAYQMTVKDIAVHDSSFKQFKTLSEVFPKDTECFMLGNPHYGAMGKVLDATDGKVTVRFNIPTDPDFQFIMKREQQHRIQYYPAHVLAKKLAVSSHLVSRITGTIFISKGPPPSTGVDQDIKSGSRINVGLNLKFNKTSEEVPGYTKKFEEGTSWQYSNKLLDVLREYVVSFPEIFDMLSGTKSQSDVFYETDVFGDSPTRLKELRDWLSEVECCKTPRAKSGQQVLDEPIIKLIQDEVAKAAGDKPKKVKLLVRPHLLHRPFDYQGNLIPDPLAMYQLYDRVINVREGYSVPLGLRGVIVGIQEGATILDTIYDVVFDEEFVGGLKLRCNGHCGYRMTAAALMNISFGARKEPRNDKPLAVVKPQPNEIRFFNPTSSAPHTQQQQWYVNKINQLGSTDRNQGREGSPQQRPSRTSSQTMEGVHNQRSSRTGSQQGSQPRQVRNQTVEAQNIPRPPSFASIVKPGGPPSKNQNQAALDQEKEAKAGMPKYTILSRWSEESGKSRAVLKKREKMVRRGNSDSSRTNGPSDESSTNSSEVVESSPEQSVCSPPPQDQPIHDVNQADQNKSGDLNDVWQKLTTGEGEDVIRPPGEMHAGSGRKGTPTSVDVARSSTSSPIELNSSEPLSPQEIWDETSDSAQDEQVVRIEEKGEEKVTSDSYAKKETEQLCQLLNLSHITAGGPDPGTKPAPPPIGQAQTDVSQGMKISLEELLQVPLSPRTTTGSRGVPVNPPPGFAPMGHPTSKLVPPSTSSQLFPFAGNPQSLFSAPGGLPVRSIPGNTLPPSSHAQMARFQNRYPVQRPPPPGPSALSAHGQGNQTQRSAFQPVPQQTMNQGVRVPPQGFFPPQQYQPLSQGIMPLMQNVPMIPGVAPGQGMGTHGPRVPPMGMNSMSMGAPRMALPQQQAFHGLPQQQQKQQHPGPNMVQGQTTRPPVRNTNLPLNTHGVPQYPQPIGQQFQHSPGRPLPNPTHQNLPVTPERQRSPPGQPGFPAVTQGSTPTSSSHSGATESNNVFTMETMLNKLRAFCDSKGLRHPQYEYVETDIIGEFFVLIYLPTGHIIRGERCSGRRNALELAAFKALQHMRSNPDLSSDNQGQILSTKSSAQFVPLQVSNS</sequence>
<feature type="region of interest" description="Disordered" evidence="5">
    <location>
        <begin position="1524"/>
        <end position="1548"/>
    </location>
</feature>
<feature type="region of interest" description="Disordered" evidence="5">
    <location>
        <begin position="1206"/>
        <end position="1233"/>
    </location>
</feature>
<comment type="caution">
    <text evidence="11">The sequence shown here is derived from an EMBL/GenBank/DDBJ whole genome shotgun (WGS) entry which is preliminary data.</text>
</comment>
<name>A0A9Q0YFE0_HOLLE</name>
<dbReference type="OrthoDB" id="372487at2759"/>
<dbReference type="Gene3D" id="3.40.50.12390">
    <property type="match status" value="2"/>
</dbReference>
<dbReference type="PANTHER" id="PTHR12341:SF7">
    <property type="entry name" value="5'-3' EXORIBONUCLEASE 1"/>
    <property type="match status" value="1"/>
</dbReference>
<evidence type="ECO:0000256" key="2">
    <source>
        <dbReference type="ARBA" id="ARBA00022801"/>
    </source>
</evidence>
<feature type="region of interest" description="Disordered" evidence="5">
    <location>
        <begin position="1246"/>
        <end position="1488"/>
    </location>
</feature>
<keyword evidence="12" id="KW-1185">Reference proteome</keyword>
<dbReference type="GO" id="GO:0005634">
    <property type="term" value="C:nucleus"/>
    <property type="evidence" value="ECO:0007669"/>
    <property type="project" value="TreeGrafter"/>
</dbReference>
<dbReference type="GO" id="GO:0004534">
    <property type="term" value="F:5'-3' RNA exonuclease activity"/>
    <property type="evidence" value="ECO:0007669"/>
    <property type="project" value="TreeGrafter"/>
</dbReference>
<dbReference type="Gene3D" id="2.30.30.750">
    <property type="match status" value="1"/>
</dbReference>
<feature type="domain" description="Exoribonuclease Xrn1 D2/D3" evidence="10">
    <location>
        <begin position="872"/>
        <end position="1095"/>
    </location>
</feature>
<feature type="compositionally biased region" description="Low complexity" evidence="5">
    <location>
        <begin position="1376"/>
        <end position="1397"/>
    </location>
</feature>
<dbReference type="InterPro" id="IPR047007">
    <property type="entry name" value="XRN1_D1_sf"/>
</dbReference>
<feature type="domain" description="5'-3' exoribonuclease 1 D1" evidence="9">
    <location>
        <begin position="670"/>
        <end position="866"/>
    </location>
</feature>
<feature type="domain" description="Xrn1 N-terminal" evidence="6">
    <location>
        <begin position="1"/>
        <end position="232"/>
    </location>
</feature>
<feature type="compositionally biased region" description="Polar residues" evidence="5">
    <location>
        <begin position="1770"/>
        <end position="1786"/>
    </location>
</feature>
<dbReference type="InterPro" id="IPR041412">
    <property type="entry name" value="Xrn1_helical"/>
</dbReference>
<keyword evidence="1" id="KW-0540">Nuclease</keyword>
<evidence type="ECO:0000313" key="12">
    <source>
        <dbReference type="Proteomes" id="UP001152320"/>
    </source>
</evidence>
<accession>A0A9Q0YFE0</accession>
<feature type="compositionally biased region" description="Polar residues" evidence="5">
    <location>
        <begin position="1451"/>
        <end position="1474"/>
    </location>
</feature>
<keyword evidence="2" id="KW-0378">Hydrolase</keyword>
<feature type="compositionally biased region" description="Polar residues" evidence="5">
    <location>
        <begin position="1223"/>
        <end position="1233"/>
    </location>
</feature>
<comment type="similarity">
    <text evidence="4">Belongs to the 5'-3' exonuclease family.</text>
</comment>
<evidence type="ECO:0000259" key="9">
    <source>
        <dbReference type="Pfam" id="PF18332"/>
    </source>
</evidence>
<evidence type="ECO:0000256" key="5">
    <source>
        <dbReference type="SAM" id="MobiDB-lite"/>
    </source>
</evidence>
<feature type="domain" description="5'-3' exoribonuclease 1 SH3-like" evidence="8">
    <location>
        <begin position="1126"/>
        <end position="1194"/>
    </location>
</feature>
<evidence type="ECO:0000256" key="4">
    <source>
        <dbReference type="ARBA" id="ARBA00038299"/>
    </source>
</evidence>
<dbReference type="Pfam" id="PF18129">
    <property type="entry name" value="SH3_12"/>
    <property type="match status" value="1"/>
</dbReference>
<dbReference type="Gene3D" id="1.25.40.1050">
    <property type="match status" value="1"/>
</dbReference>
<dbReference type="InterPro" id="IPR041106">
    <property type="entry name" value="XRN1_D2_D3"/>
</dbReference>
<feature type="compositionally biased region" description="Polar residues" evidence="5">
    <location>
        <begin position="1838"/>
        <end position="1855"/>
    </location>
</feature>
<dbReference type="FunFam" id="3.40.50.12390:FF:000002">
    <property type="entry name" value="5'-3' exoribonuclease 1"/>
    <property type="match status" value="1"/>
</dbReference>
<evidence type="ECO:0000259" key="7">
    <source>
        <dbReference type="Pfam" id="PF17846"/>
    </source>
</evidence>
<dbReference type="InterPro" id="IPR027073">
    <property type="entry name" value="5_3_exoribonuclease"/>
</dbReference>
<feature type="region of interest" description="Disordered" evidence="5">
    <location>
        <begin position="1644"/>
        <end position="1670"/>
    </location>
</feature>
<feature type="compositionally biased region" description="Acidic residues" evidence="5">
    <location>
        <begin position="1479"/>
        <end position="1488"/>
    </location>
</feature>
<feature type="compositionally biased region" description="Low complexity" evidence="5">
    <location>
        <begin position="1275"/>
        <end position="1290"/>
    </location>
</feature>
<dbReference type="GO" id="GO:0003723">
    <property type="term" value="F:RNA binding"/>
    <property type="evidence" value="ECO:0007669"/>
    <property type="project" value="TreeGrafter"/>
</dbReference>
<proteinExistence type="inferred from homology"/>
<keyword evidence="3" id="KW-0269">Exonuclease</keyword>
<dbReference type="GO" id="GO:0016075">
    <property type="term" value="P:rRNA catabolic process"/>
    <property type="evidence" value="ECO:0007669"/>
    <property type="project" value="TreeGrafter"/>
</dbReference>
<dbReference type="Pfam" id="PF03159">
    <property type="entry name" value="XRN_N"/>
    <property type="match status" value="1"/>
</dbReference>
<dbReference type="Pfam" id="PF18334">
    <property type="entry name" value="XRN1_D2_D3"/>
    <property type="match status" value="1"/>
</dbReference>
<evidence type="ECO:0000259" key="6">
    <source>
        <dbReference type="Pfam" id="PF03159"/>
    </source>
</evidence>
<gene>
    <name evidence="11" type="ORF">HOLleu_39049</name>
</gene>
<evidence type="ECO:0000313" key="11">
    <source>
        <dbReference type="EMBL" id="KAJ8021757.1"/>
    </source>
</evidence>
<dbReference type="InterPro" id="IPR040992">
    <property type="entry name" value="XRN1_D1"/>
</dbReference>
<evidence type="ECO:0000259" key="10">
    <source>
        <dbReference type="Pfam" id="PF18334"/>
    </source>
</evidence>
<feature type="compositionally biased region" description="Polar residues" evidence="5">
    <location>
        <begin position="1661"/>
        <end position="1670"/>
    </location>
</feature>
<evidence type="ECO:0000256" key="3">
    <source>
        <dbReference type="ARBA" id="ARBA00022839"/>
    </source>
</evidence>